<dbReference type="PANTHER" id="PTHR32089:SF112">
    <property type="entry name" value="LYSOZYME-LIKE PROTEIN-RELATED"/>
    <property type="match status" value="1"/>
</dbReference>
<dbReference type="PROSITE" id="PS50111">
    <property type="entry name" value="CHEMOTAXIS_TRANSDUC_2"/>
    <property type="match status" value="1"/>
</dbReference>
<proteinExistence type="predicted"/>
<evidence type="ECO:0000313" key="6">
    <source>
        <dbReference type="Proteomes" id="UP000439752"/>
    </source>
</evidence>
<evidence type="ECO:0000256" key="1">
    <source>
        <dbReference type="ARBA" id="ARBA00023224"/>
    </source>
</evidence>
<name>A0A653IG70_9BACL</name>
<dbReference type="AlphaFoldDB" id="A0A653IG70"/>
<evidence type="ECO:0000256" key="2">
    <source>
        <dbReference type="PROSITE-ProRule" id="PRU00284"/>
    </source>
</evidence>
<keyword evidence="3" id="KW-0472">Membrane</keyword>
<dbReference type="EMBL" id="CABWKQ010000027">
    <property type="protein sequence ID" value="VWX37613.1"/>
    <property type="molecule type" value="Genomic_DNA"/>
</dbReference>
<dbReference type="GO" id="GO:0007165">
    <property type="term" value="P:signal transduction"/>
    <property type="evidence" value="ECO:0007669"/>
    <property type="project" value="UniProtKB-KW"/>
</dbReference>
<protein>
    <recommendedName>
        <fullName evidence="4">Methyl-accepting transducer domain-containing protein</fullName>
    </recommendedName>
</protein>
<dbReference type="SMART" id="SM00283">
    <property type="entry name" value="MA"/>
    <property type="match status" value="1"/>
</dbReference>
<evidence type="ECO:0000256" key="3">
    <source>
        <dbReference type="SAM" id="Phobius"/>
    </source>
</evidence>
<dbReference type="Gene3D" id="1.10.287.950">
    <property type="entry name" value="Methyl-accepting chemotaxis protein"/>
    <property type="match status" value="1"/>
</dbReference>
<accession>A0A653IG70</accession>
<keyword evidence="3" id="KW-0812">Transmembrane</keyword>
<evidence type="ECO:0000313" key="5">
    <source>
        <dbReference type="EMBL" id="VWX37613.1"/>
    </source>
</evidence>
<keyword evidence="1 2" id="KW-0807">Transducer</keyword>
<organism evidence="5 6">
    <name type="scientific">Exiguobacterium oxidotolerans</name>
    <dbReference type="NCBI Taxonomy" id="223958"/>
    <lineage>
        <taxon>Bacteria</taxon>
        <taxon>Bacillati</taxon>
        <taxon>Bacillota</taxon>
        <taxon>Bacilli</taxon>
        <taxon>Bacillales</taxon>
        <taxon>Bacillales Family XII. Incertae Sedis</taxon>
        <taxon>Exiguobacterium</taxon>
    </lineage>
</organism>
<dbReference type="InterPro" id="IPR004089">
    <property type="entry name" value="MCPsignal_dom"/>
</dbReference>
<dbReference type="PANTHER" id="PTHR32089">
    <property type="entry name" value="METHYL-ACCEPTING CHEMOTAXIS PROTEIN MCPB"/>
    <property type="match status" value="1"/>
</dbReference>
<keyword evidence="3" id="KW-1133">Transmembrane helix</keyword>
<keyword evidence="6" id="KW-1185">Reference proteome</keyword>
<evidence type="ECO:0000259" key="4">
    <source>
        <dbReference type="PROSITE" id="PS50111"/>
    </source>
</evidence>
<sequence>MRPRKRKRLLSEQLNGWLIPLVGIGLLTISLLSVYEVYQTSTKSVTERLERELTMLDTSVKAIALTYPEANKARDQAVKRTKNQQLADLAQDDYEAAFETFRSKDRVFPAIALTQTEQTTVRRDLKTKTVTTVTHGDRFILAKTIQELDTIVFLSVDRDQLIGPAKALAFELGTLSLAVLFFVSLLIRFRIKQQLTPLSVLSLKIEEAHAKRNYRPLSLKTTTFEVEQLVFQYNQLMNQITSLTGELGNTSNQLKQMQPEFMTQLSATEESVTAISEVATSLTTHSREVESVVEETDQLLHTSSLALERMNQSLQESQRTLVQFQSEIVQEESILDALKIRTQTLHTSSDVVLRSLHSTREKNDSMNHSIQQIQRVAEATRRLSLNALIEASRAGEAGRGFAIVAKEVELLSLDVTHLIRSINQANDELTASVTTMEGDLSQMTTHIDDTFQQLGQATDGMTHLFSGSSRIEEALRHVELEHHAVNTVNPAVVSHLETIQHTLLTLQTYGKTLGDQMNVNIARQEQLKRHGDTMHQQVQLLERAIDASDDTLTRR</sequence>
<feature type="transmembrane region" description="Helical" evidence="3">
    <location>
        <begin position="14"/>
        <end position="35"/>
    </location>
</feature>
<dbReference type="GO" id="GO:0016020">
    <property type="term" value="C:membrane"/>
    <property type="evidence" value="ECO:0007669"/>
    <property type="project" value="InterPro"/>
</dbReference>
<reference evidence="5 6" key="1">
    <citation type="submission" date="2019-10" db="EMBL/GenBank/DDBJ databases">
        <authorList>
            <person name="Karimi E."/>
        </authorList>
    </citation>
    <scope>NUCLEOTIDE SEQUENCE [LARGE SCALE GENOMIC DNA]</scope>
    <source>
        <strain evidence="5">Exiguobacterium sp. 9Y</strain>
    </source>
</reference>
<dbReference type="Proteomes" id="UP000439752">
    <property type="component" value="Unassembled WGS sequence"/>
</dbReference>
<dbReference type="RefSeq" id="WP_159173599.1">
    <property type="nucleotide sequence ID" value="NZ_LR732312.1"/>
</dbReference>
<feature type="domain" description="Methyl-accepting transducer" evidence="4">
    <location>
        <begin position="271"/>
        <end position="500"/>
    </location>
</feature>
<dbReference type="SUPFAM" id="SSF58104">
    <property type="entry name" value="Methyl-accepting chemotaxis protein (MCP) signaling domain"/>
    <property type="match status" value="1"/>
</dbReference>
<dbReference type="Pfam" id="PF00015">
    <property type="entry name" value="MCPsignal"/>
    <property type="match status" value="1"/>
</dbReference>
<gene>
    <name evidence="5" type="ORF">EXIGUO9Y_330037</name>
</gene>